<dbReference type="Pfam" id="PF00233">
    <property type="entry name" value="PDEase_I"/>
    <property type="match status" value="1"/>
</dbReference>
<dbReference type="GO" id="GO:0046872">
    <property type="term" value="F:metal ion binding"/>
    <property type="evidence" value="ECO:0007669"/>
    <property type="project" value="UniProtKB-KW"/>
</dbReference>
<feature type="binding site" evidence="4">
    <location>
        <position position="433"/>
    </location>
    <ligand>
        <name>AMP</name>
        <dbReference type="ChEBI" id="CHEBI:456215"/>
    </ligand>
</feature>
<sequence length="538" mass="60816">MGNVAGNVGYCEAAVDKEDVGDIPIATSEAVLSTPRLKRGVSAGKEEIVVKVNGTLLDPTVVQVLDPEEFVEEQMEELLANMEVTVKSFAASFREKSAGPKMSASRIKHADESLHRINIQLRRLERGGRGHTGKQSAETSQVANMFFGTRKRRFKDLPAVVRKVMAEIRVARLLKRWQENTAAFQNFQNKDSGSGITGSGSLRMTEDVTPLLNLERDMEIWDGVNVLELDETSQQPLTQVFMSIWQARKLGILCKTRRTKVRDYITALEGEYVTQPYHNRMHAAEVTLMSYQFWSCLSSLPEFSGYFTEVDLLVVIVASAIHDVGHPAKNNDFLVKTKHDLAIRYHDSSVLENFHLATAFQLMRDMGVDLLAHNLPSPPVASLRRRIVEIVLATDMALHKGQVDDMTREVSSHENRQLLDKRVLEKHMVHMADIGHPLRPVQWHQEWTSRVNLEFFAQGDREKELGFTPIAMFDREKAPPMGKSQMGFLKFVVEPTWYPLSSLMQGQKVRLANLFLQRNLRAWKDLADSEDAQGSIPP</sequence>
<comment type="caution">
    <text evidence="8">The sequence shown here is derived from an EMBL/GenBank/DDBJ whole genome shotgun (WGS) entry which is preliminary data.</text>
</comment>
<feature type="domain" description="PDEase" evidence="7">
    <location>
        <begin position="204"/>
        <end position="530"/>
    </location>
</feature>
<dbReference type="Proteomes" id="UP000654075">
    <property type="component" value="Unassembled WGS sequence"/>
</dbReference>
<keyword evidence="1 5" id="KW-0479">Metal-binding</keyword>
<dbReference type="PROSITE" id="PS00126">
    <property type="entry name" value="PDEASE_I_1"/>
    <property type="match status" value="1"/>
</dbReference>
<feature type="binding site" evidence="5">
    <location>
        <position position="323"/>
    </location>
    <ligand>
        <name>Zn(2+)</name>
        <dbReference type="ChEBI" id="CHEBI:29105"/>
        <label>1</label>
    </ligand>
</feature>
<feature type="binding site" evidence="4">
    <location>
        <begin position="278"/>
        <end position="282"/>
    </location>
    <ligand>
        <name>AMP</name>
        <dbReference type="ChEBI" id="CHEBI:456215"/>
    </ligand>
</feature>
<dbReference type="PANTHER" id="PTHR11347">
    <property type="entry name" value="CYCLIC NUCLEOTIDE PHOSPHODIESTERASE"/>
    <property type="match status" value="1"/>
</dbReference>
<gene>
    <name evidence="8" type="ORF">PGLA1383_LOCUS3891</name>
</gene>
<dbReference type="InterPro" id="IPR023088">
    <property type="entry name" value="PDEase"/>
</dbReference>
<dbReference type="GO" id="GO:0004114">
    <property type="term" value="F:3',5'-cyclic-nucleotide phosphodiesterase activity"/>
    <property type="evidence" value="ECO:0007669"/>
    <property type="project" value="InterPro"/>
</dbReference>
<dbReference type="InterPro" id="IPR003607">
    <property type="entry name" value="HD/PDEase_dom"/>
</dbReference>
<dbReference type="InterPro" id="IPR002073">
    <property type="entry name" value="PDEase_catalytic_dom"/>
</dbReference>
<evidence type="ECO:0000256" key="4">
    <source>
        <dbReference type="PIRSR" id="PIRSR623088-2"/>
    </source>
</evidence>
<feature type="binding site" evidence="5">
    <location>
        <position position="322"/>
    </location>
    <ligand>
        <name>Zn(2+)</name>
        <dbReference type="ChEBI" id="CHEBI:29105"/>
        <label>1</label>
    </ligand>
</feature>
<proteinExistence type="inferred from homology"/>
<dbReference type="EC" id="3.1.4.-" evidence="6"/>
<feature type="active site" description="Proton donor" evidence="3">
    <location>
        <position position="278"/>
    </location>
</feature>
<dbReference type="EMBL" id="CAJNNV010001397">
    <property type="protein sequence ID" value="CAE8584969.1"/>
    <property type="molecule type" value="Genomic_DNA"/>
</dbReference>
<protein>
    <recommendedName>
        <fullName evidence="6">Phosphodiesterase</fullName>
        <ecNumber evidence="6">3.1.4.-</ecNumber>
    </recommendedName>
</protein>
<evidence type="ECO:0000313" key="9">
    <source>
        <dbReference type="Proteomes" id="UP000654075"/>
    </source>
</evidence>
<organism evidence="8 9">
    <name type="scientific">Polarella glacialis</name>
    <name type="common">Dinoflagellate</name>
    <dbReference type="NCBI Taxonomy" id="89957"/>
    <lineage>
        <taxon>Eukaryota</taxon>
        <taxon>Sar</taxon>
        <taxon>Alveolata</taxon>
        <taxon>Dinophyceae</taxon>
        <taxon>Suessiales</taxon>
        <taxon>Suessiaceae</taxon>
        <taxon>Polarella</taxon>
    </lineage>
</organism>
<comment type="similarity">
    <text evidence="6">Belongs to the cyclic nucleotide phosphodiesterase family.</text>
</comment>
<dbReference type="AlphaFoldDB" id="A0A813DAP2"/>
<dbReference type="Gene3D" id="1.10.1300.10">
    <property type="entry name" value="3'5'-cyclic nucleotide phosphodiesterase, catalytic domain"/>
    <property type="match status" value="1"/>
</dbReference>
<accession>A0A813DAP2</accession>
<dbReference type="SMART" id="SM00471">
    <property type="entry name" value="HDc"/>
    <property type="match status" value="1"/>
</dbReference>
<evidence type="ECO:0000256" key="5">
    <source>
        <dbReference type="PIRSR" id="PIRSR623088-3"/>
    </source>
</evidence>
<name>A0A813DAP2_POLGL</name>
<evidence type="ECO:0000256" key="1">
    <source>
        <dbReference type="ARBA" id="ARBA00022723"/>
    </source>
</evidence>
<dbReference type="CDD" id="cd00077">
    <property type="entry name" value="HDc"/>
    <property type="match status" value="1"/>
</dbReference>
<dbReference type="GO" id="GO:0007165">
    <property type="term" value="P:signal transduction"/>
    <property type="evidence" value="ECO:0007669"/>
    <property type="project" value="InterPro"/>
</dbReference>
<feature type="binding site" evidence="4">
    <location>
        <position position="323"/>
    </location>
    <ligand>
        <name>AMP</name>
        <dbReference type="ChEBI" id="CHEBI:456215"/>
    </ligand>
</feature>
<dbReference type="InterPro" id="IPR036971">
    <property type="entry name" value="PDEase_catalytic_dom_sf"/>
</dbReference>
<feature type="binding site" evidence="5">
    <location>
        <position position="323"/>
    </location>
    <ligand>
        <name>Zn(2+)</name>
        <dbReference type="ChEBI" id="CHEBI:29105"/>
        <label>2</label>
    </ligand>
</feature>
<dbReference type="PROSITE" id="PS51845">
    <property type="entry name" value="PDEASE_I_2"/>
    <property type="match status" value="1"/>
</dbReference>
<comment type="cofactor">
    <cofactor evidence="6">
        <name>a divalent metal cation</name>
        <dbReference type="ChEBI" id="CHEBI:60240"/>
    </cofactor>
    <text evidence="6">Binds 2 divalent metal cations per subunit. Site 1 may preferentially bind zinc ions, while site 2 has a preference for magnesium and/or manganese ions.</text>
</comment>
<dbReference type="OrthoDB" id="546632at2759"/>
<dbReference type="PRINTS" id="PR00387">
    <property type="entry name" value="PDIESTERASE1"/>
</dbReference>
<evidence type="ECO:0000256" key="3">
    <source>
        <dbReference type="PIRSR" id="PIRSR623088-1"/>
    </source>
</evidence>
<evidence type="ECO:0000256" key="6">
    <source>
        <dbReference type="RuleBase" id="RU363067"/>
    </source>
</evidence>
<feature type="binding site" evidence="5">
    <location>
        <position position="282"/>
    </location>
    <ligand>
        <name>Zn(2+)</name>
        <dbReference type="ChEBI" id="CHEBI:29105"/>
        <label>1</label>
    </ligand>
</feature>
<dbReference type="InterPro" id="IPR023174">
    <property type="entry name" value="PDEase_CS"/>
</dbReference>
<feature type="binding site" evidence="4">
    <location>
        <position position="485"/>
    </location>
    <ligand>
        <name>AMP</name>
        <dbReference type="ChEBI" id="CHEBI:456215"/>
    </ligand>
</feature>
<evidence type="ECO:0000313" key="8">
    <source>
        <dbReference type="EMBL" id="CAE8584969.1"/>
    </source>
</evidence>
<evidence type="ECO:0000259" key="7">
    <source>
        <dbReference type="PROSITE" id="PS51845"/>
    </source>
</evidence>
<dbReference type="SUPFAM" id="SSF109604">
    <property type="entry name" value="HD-domain/PDEase-like"/>
    <property type="match status" value="1"/>
</dbReference>
<feature type="binding site" evidence="5">
    <location>
        <position position="433"/>
    </location>
    <ligand>
        <name>Zn(2+)</name>
        <dbReference type="ChEBI" id="CHEBI:29105"/>
        <label>1</label>
    </ligand>
</feature>
<evidence type="ECO:0000256" key="2">
    <source>
        <dbReference type="ARBA" id="ARBA00022801"/>
    </source>
</evidence>
<keyword evidence="2 6" id="KW-0378">Hydrolase</keyword>
<reference evidence="8" key="1">
    <citation type="submission" date="2021-02" db="EMBL/GenBank/DDBJ databases">
        <authorList>
            <person name="Dougan E. K."/>
            <person name="Rhodes N."/>
            <person name="Thang M."/>
            <person name="Chan C."/>
        </authorList>
    </citation>
    <scope>NUCLEOTIDE SEQUENCE</scope>
</reference>
<keyword evidence="9" id="KW-1185">Reference proteome</keyword>